<name>A0ABU7FRN4_9ACTN</name>
<dbReference type="InterPro" id="IPR011010">
    <property type="entry name" value="DNA_brk_join_enz"/>
</dbReference>
<evidence type="ECO:0000256" key="1">
    <source>
        <dbReference type="ARBA" id="ARBA00023172"/>
    </source>
</evidence>
<keyword evidence="3" id="KW-1185">Reference proteome</keyword>
<protein>
    <submittedName>
        <fullName evidence="2">Site-specific integrase</fullName>
    </submittedName>
</protein>
<gene>
    <name evidence="2" type="ORF">VXC91_32990</name>
</gene>
<feature type="non-terminal residue" evidence="2">
    <location>
        <position position="1"/>
    </location>
</feature>
<reference evidence="2" key="1">
    <citation type="submission" date="2024-01" db="EMBL/GenBank/DDBJ databases">
        <title>First draft genome sequence data of TA4-1, the type strain of Gram-positive actinobacterium Streptomyces chiangmaiensis.</title>
        <authorList>
            <person name="Yasawong M."/>
            <person name="Nantapong N."/>
        </authorList>
    </citation>
    <scope>NUCLEOTIDE SEQUENCE</scope>
    <source>
        <strain evidence="2">TA4-1</strain>
    </source>
</reference>
<keyword evidence="1" id="KW-0233">DNA recombination</keyword>
<evidence type="ECO:0000313" key="2">
    <source>
        <dbReference type="EMBL" id="MED7826633.1"/>
    </source>
</evidence>
<dbReference type="EMBL" id="JAYWVC010000169">
    <property type="protein sequence ID" value="MED7826633.1"/>
    <property type="molecule type" value="Genomic_DNA"/>
</dbReference>
<accession>A0ABU7FRN4</accession>
<sequence length="46" mass="5416">VEILGHSQISITMAVYTHVISDTQREAISQMDRLLRRRLDREWPPP</sequence>
<dbReference type="Gene3D" id="1.10.443.10">
    <property type="entry name" value="Intergrase catalytic core"/>
    <property type="match status" value="1"/>
</dbReference>
<dbReference type="InterPro" id="IPR013762">
    <property type="entry name" value="Integrase-like_cat_sf"/>
</dbReference>
<dbReference type="Proteomes" id="UP001333996">
    <property type="component" value="Unassembled WGS sequence"/>
</dbReference>
<organism evidence="2 3">
    <name type="scientific">Streptomyces chiangmaiensis</name>
    <dbReference type="NCBI Taxonomy" id="766497"/>
    <lineage>
        <taxon>Bacteria</taxon>
        <taxon>Bacillati</taxon>
        <taxon>Actinomycetota</taxon>
        <taxon>Actinomycetes</taxon>
        <taxon>Kitasatosporales</taxon>
        <taxon>Streptomycetaceae</taxon>
        <taxon>Streptomyces</taxon>
    </lineage>
</organism>
<dbReference type="SUPFAM" id="SSF56349">
    <property type="entry name" value="DNA breaking-rejoining enzymes"/>
    <property type="match status" value="1"/>
</dbReference>
<comment type="caution">
    <text evidence="2">The sequence shown here is derived from an EMBL/GenBank/DDBJ whole genome shotgun (WGS) entry which is preliminary data.</text>
</comment>
<proteinExistence type="predicted"/>
<evidence type="ECO:0000313" key="3">
    <source>
        <dbReference type="Proteomes" id="UP001333996"/>
    </source>
</evidence>